<keyword evidence="4" id="KW-0507">mRNA processing</keyword>
<dbReference type="Proteomes" id="UP000053890">
    <property type="component" value="Unassembled WGS sequence"/>
</dbReference>
<evidence type="ECO:0000256" key="6">
    <source>
        <dbReference type="ARBA" id="ARBA00022759"/>
    </source>
</evidence>
<dbReference type="SMART" id="SM01027">
    <property type="entry name" value="Beta-Casp"/>
    <property type="match status" value="1"/>
</dbReference>
<protein>
    <recommendedName>
        <fullName evidence="3">Endoribonuclease YSH1</fullName>
    </recommendedName>
    <alternativeName>
        <fullName evidence="10">Endoribonuclease ysh1</fullName>
    </alternativeName>
    <alternativeName>
        <fullName evidence="9 11">mRNA 3'-end-processing protein YSH1</fullName>
    </alternativeName>
</protein>
<proteinExistence type="inferred from homology"/>
<organism evidence="15 16">
    <name type="scientific">Rhodotorula graminis (strain WP1)</name>
    <dbReference type="NCBI Taxonomy" id="578459"/>
    <lineage>
        <taxon>Eukaryota</taxon>
        <taxon>Fungi</taxon>
        <taxon>Dikarya</taxon>
        <taxon>Basidiomycota</taxon>
        <taxon>Pucciniomycotina</taxon>
        <taxon>Microbotryomycetes</taxon>
        <taxon>Sporidiobolales</taxon>
        <taxon>Sporidiobolaceae</taxon>
        <taxon>Rhodotorula</taxon>
    </lineage>
</organism>
<dbReference type="STRING" id="578459.A0A194S2Q3"/>
<comment type="similarity">
    <text evidence="2">Belongs to the metallo-beta-lactamase superfamily. RNA-metabolizing metallo-beta-lactamase-like family. CPSF2/YSH1 subfamily.</text>
</comment>
<name>A0A194S2Q3_RHOGW</name>
<dbReference type="OrthoDB" id="10249535at2759"/>
<evidence type="ECO:0000256" key="5">
    <source>
        <dbReference type="ARBA" id="ARBA00022722"/>
    </source>
</evidence>
<dbReference type="InterPro" id="IPR022712">
    <property type="entry name" value="Beta_Casp"/>
</dbReference>
<evidence type="ECO:0000256" key="8">
    <source>
        <dbReference type="ARBA" id="ARBA00023242"/>
    </source>
</evidence>
<evidence type="ECO:0000259" key="13">
    <source>
        <dbReference type="SMART" id="SM01027"/>
    </source>
</evidence>
<dbReference type="GO" id="GO:0006398">
    <property type="term" value="P:mRNA 3'-end processing by stem-loop binding and cleavage"/>
    <property type="evidence" value="ECO:0007669"/>
    <property type="project" value="TreeGrafter"/>
</dbReference>
<keyword evidence="6" id="KW-0255">Endonuclease</keyword>
<comment type="subcellular location">
    <subcellularLocation>
        <location evidence="1">Nucleus</location>
    </subcellularLocation>
</comment>
<dbReference type="AlphaFoldDB" id="A0A194S2Q3"/>
<feature type="non-terminal residue" evidence="15">
    <location>
        <position position="618"/>
    </location>
</feature>
<dbReference type="RefSeq" id="XP_018271057.1">
    <property type="nucleotide sequence ID" value="XM_018412793.1"/>
</dbReference>
<reference evidence="15 16" key="1">
    <citation type="journal article" date="2015" name="Front. Microbiol.">
        <title>Genome sequence of the plant growth promoting endophytic yeast Rhodotorula graminis WP1.</title>
        <authorList>
            <person name="Firrincieli A."/>
            <person name="Otillar R."/>
            <person name="Salamov A."/>
            <person name="Schmutz J."/>
            <person name="Khan Z."/>
            <person name="Redman R.S."/>
            <person name="Fleck N.D."/>
            <person name="Lindquist E."/>
            <person name="Grigoriev I.V."/>
            <person name="Doty S.L."/>
        </authorList>
    </citation>
    <scope>NUCLEOTIDE SEQUENCE [LARGE SCALE GENOMIC DNA]</scope>
    <source>
        <strain evidence="15 16">WP1</strain>
    </source>
</reference>
<dbReference type="Gene3D" id="3.40.50.10890">
    <property type="match status" value="1"/>
</dbReference>
<dbReference type="Gene3D" id="3.60.15.10">
    <property type="entry name" value="Ribonuclease Z/Hydroxyacylglutathione hydrolase-like"/>
    <property type="match status" value="1"/>
</dbReference>
<dbReference type="InterPro" id="IPR021718">
    <property type="entry name" value="CPSF73-100_C"/>
</dbReference>
<accession>A0A194S2Q3</accession>
<evidence type="ECO:0000256" key="1">
    <source>
        <dbReference type="ARBA" id="ARBA00004123"/>
    </source>
</evidence>
<dbReference type="FunFam" id="3.40.50.10890:FF:000001">
    <property type="entry name" value="Cleavage and polyadenylation specificity factor subunit 3"/>
    <property type="match status" value="1"/>
</dbReference>
<dbReference type="PANTHER" id="PTHR11203:SF11">
    <property type="entry name" value="CLEAVAGE AND POLYADENYLATION SPECIFICITY FACTOR SUBUNIT 3"/>
    <property type="match status" value="1"/>
</dbReference>
<dbReference type="PANTHER" id="PTHR11203">
    <property type="entry name" value="CLEAVAGE AND POLYADENYLATION SPECIFICITY FACTOR FAMILY MEMBER"/>
    <property type="match status" value="1"/>
</dbReference>
<dbReference type="GO" id="GO:0004521">
    <property type="term" value="F:RNA endonuclease activity"/>
    <property type="evidence" value="ECO:0007669"/>
    <property type="project" value="TreeGrafter"/>
</dbReference>
<keyword evidence="5" id="KW-0540">Nuclease</keyword>
<evidence type="ECO:0000259" key="12">
    <source>
        <dbReference type="SMART" id="SM00849"/>
    </source>
</evidence>
<evidence type="ECO:0000256" key="2">
    <source>
        <dbReference type="ARBA" id="ARBA00010624"/>
    </source>
</evidence>
<gene>
    <name evidence="15" type="ORF">RHOBADRAFT_27501</name>
</gene>
<evidence type="ECO:0000256" key="11">
    <source>
        <dbReference type="ARBA" id="ARBA00075008"/>
    </source>
</evidence>
<evidence type="ECO:0000256" key="7">
    <source>
        <dbReference type="ARBA" id="ARBA00022801"/>
    </source>
</evidence>
<dbReference type="InterPro" id="IPR050698">
    <property type="entry name" value="MBL"/>
</dbReference>
<dbReference type="SUPFAM" id="SSF56281">
    <property type="entry name" value="Metallo-hydrolase/oxidoreductase"/>
    <property type="match status" value="1"/>
</dbReference>
<evidence type="ECO:0000256" key="4">
    <source>
        <dbReference type="ARBA" id="ARBA00022664"/>
    </source>
</evidence>
<feature type="domain" description="Metallo-beta-lactamase" evidence="12">
    <location>
        <begin position="13"/>
        <end position="226"/>
    </location>
</feature>
<keyword evidence="16" id="KW-1185">Reference proteome</keyword>
<keyword evidence="8" id="KW-0539">Nucleus</keyword>
<dbReference type="OMA" id="CKQHITL"/>
<dbReference type="GO" id="GO:0003723">
    <property type="term" value="F:RNA binding"/>
    <property type="evidence" value="ECO:0007669"/>
    <property type="project" value="TreeGrafter"/>
</dbReference>
<evidence type="ECO:0000256" key="10">
    <source>
        <dbReference type="ARBA" id="ARBA00069466"/>
    </source>
</evidence>
<dbReference type="Pfam" id="PF00753">
    <property type="entry name" value="Lactamase_B"/>
    <property type="match status" value="1"/>
</dbReference>
<dbReference type="GO" id="GO:0004534">
    <property type="term" value="F:5'-3' RNA exonuclease activity"/>
    <property type="evidence" value="ECO:0007669"/>
    <property type="project" value="TreeGrafter"/>
</dbReference>
<evidence type="ECO:0000256" key="9">
    <source>
        <dbReference type="ARBA" id="ARBA00032592"/>
    </source>
</evidence>
<evidence type="ECO:0000313" key="16">
    <source>
        <dbReference type="Proteomes" id="UP000053890"/>
    </source>
</evidence>
<feature type="domain" description="Beta-Casp" evidence="13">
    <location>
        <begin position="247"/>
        <end position="374"/>
    </location>
</feature>
<evidence type="ECO:0000259" key="14">
    <source>
        <dbReference type="SMART" id="SM01098"/>
    </source>
</evidence>
<keyword evidence="7" id="KW-0378">Hydrolase</keyword>
<dbReference type="Pfam" id="PF11718">
    <property type="entry name" value="CPSF73-100_C"/>
    <property type="match status" value="1"/>
</dbReference>
<dbReference type="Pfam" id="PF07521">
    <property type="entry name" value="RMMBL"/>
    <property type="match status" value="1"/>
</dbReference>
<evidence type="ECO:0000313" key="15">
    <source>
        <dbReference type="EMBL" id="KPV75008.1"/>
    </source>
</evidence>
<dbReference type="EMBL" id="KQ474079">
    <property type="protein sequence ID" value="KPV75008.1"/>
    <property type="molecule type" value="Genomic_DNA"/>
</dbReference>
<feature type="domain" description="Pre-mRNA 3'-end-processing endonuclease polyadenylation factor C-term" evidence="14">
    <location>
        <begin position="483"/>
        <end position="618"/>
    </location>
</feature>
<dbReference type="InterPro" id="IPR001279">
    <property type="entry name" value="Metallo-B-lactamas"/>
</dbReference>
<dbReference type="SMART" id="SM01098">
    <property type="entry name" value="CPSF73-100_C"/>
    <property type="match status" value="1"/>
</dbReference>
<dbReference type="InterPro" id="IPR011108">
    <property type="entry name" value="RMMBL"/>
</dbReference>
<dbReference type="GeneID" id="28973242"/>
<evidence type="ECO:0000256" key="3">
    <source>
        <dbReference type="ARBA" id="ARBA00018311"/>
    </source>
</evidence>
<dbReference type="GO" id="GO:0005847">
    <property type="term" value="C:mRNA cleavage and polyadenylation specificity factor complex"/>
    <property type="evidence" value="ECO:0007669"/>
    <property type="project" value="TreeGrafter"/>
</dbReference>
<dbReference type="SMART" id="SM00849">
    <property type="entry name" value="Lactamase_B"/>
    <property type="match status" value="1"/>
</dbReference>
<sequence>MEVQLLGAGQEVGRSCCVIKYKGRIIVCDAGVHPAFSGMAALPFLDELDWSTVDAILITHFHLDHAASLTYVMEKTNFKEGKGVVYMSHPTKAVYRYLMSDFVRVSTAGSDDNLFTEAEMIASFNEIQSFDFEQEILLPPSDTSSASVRFTSFAAGHVLGACMFLLEIAGARVLYTGDYSTEEDRHLVPAKVPNWERPPDVMICESTYGVQSHEPRLEKEAQFTGLVQSILKRGGRVLLPVFALGRAQELLLILDEYWAEHPELQHIPIYYISSLAIKCMDVYRQYIHTMSPNVRAKFARGINPFDFKRQDSFIRPLDRGISKLNDRNPCVVMASPGFLTSGVSRELLEKWAPDPRNGLVITGYSVEGVMARTIMNEPTEIHALNGGAKIQRRLSVDYISFSAHVDYTQNSKFIDEVMPSHLILVHGEVNNMSRLRAALRTRFAERKNDVQIYSPRNVETVKLKFRGERMAKALGSLANTVPTPSTTVSGLLVSKDFSYTLLSPADLREFTGLSSSVILQRQRLALSVSWDLVRWHLEGMYGKIAQGKDAEGHLTLRIMETVDVKLVDKHELAIEWVGGVTNDMIADSVLAVVLGIEGSPASVKKTTEDHPHNHHHPH</sequence>
<dbReference type="Pfam" id="PF10996">
    <property type="entry name" value="Beta-Casp"/>
    <property type="match status" value="1"/>
</dbReference>
<dbReference type="InterPro" id="IPR036866">
    <property type="entry name" value="RibonucZ/Hydroxyglut_hydro"/>
</dbReference>